<organism evidence="1 2">
    <name type="scientific">Bordetella genomosp. 1</name>
    <dbReference type="NCBI Taxonomy" id="1395607"/>
    <lineage>
        <taxon>Bacteria</taxon>
        <taxon>Pseudomonadati</taxon>
        <taxon>Pseudomonadota</taxon>
        <taxon>Betaproteobacteria</taxon>
        <taxon>Burkholderiales</taxon>
        <taxon>Alcaligenaceae</taxon>
        <taxon>Bordetella</taxon>
    </lineage>
</organism>
<dbReference type="EMBL" id="NEVR01000004">
    <property type="protein sequence ID" value="OZI58740.1"/>
    <property type="molecule type" value="Genomic_DNA"/>
</dbReference>
<accession>A0ABX4EW84</accession>
<comment type="caution">
    <text evidence="1">The sequence shown here is derived from an EMBL/GenBank/DDBJ whole genome shotgun (WGS) entry which is preliminary data.</text>
</comment>
<name>A0ABX4EW84_9BORD</name>
<dbReference type="RefSeq" id="WP_094832464.1">
    <property type="nucleotide sequence ID" value="NZ_NEVR01000004.1"/>
</dbReference>
<keyword evidence="2" id="KW-1185">Reference proteome</keyword>
<reference evidence="1 2" key="1">
    <citation type="submission" date="2017-05" db="EMBL/GenBank/DDBJ databases">
        <title>Complete and WGS of Bordetella genogroups.</title>
        <authorList>
            <person name="Spilker T."/>
            <person name="Lipuma J."/>
        </authorList>
    </citation>
    <scope>NUCLEOTIDE SEQUENCE [LARGE SCALE GENOMIC DNA]</scope>
    <source>
        <strain evidence="1 2">AU9795</strain>
    </source>
</reference>
<proteinExistence type="predicted"/>
<gene>
    <name evidence="1" type="ORF">CAL27_18845</name>
</gene>
<evidence type="ECO:0000313" key="2">
    <source>
        <dbReference type="Proteomes" id="UP000216354"/>
    </source>
</evidence>
<protein>
    <submittedName>
        <fullName evidence="1">Uncharacterized protein</fullName>
    </submittedName>
</protein>
<sequence length="238" mass="25695">MNTNTPELTDDDRALYETFEKARAGSTRPVGTLRGIRAVLDKLRQGGEPAAWRYRANGGPWELFDECPFDGGHPGPNEECKPLYDAPQASAPVAGEAQIEVAKLAEELGDLASDMAYEANQEMDQEKAARAAIIERGERALRRFTGGAPQAIAACPTDVCRAGQQDGVLCANDECDRANRVRPAPQPAEGEVVLPPPPSPYDARGEYIGFARRDVEAYARAAVLADRQQRAVTGEASK</sequence>
<dbReference type="Proteomes" id="UP000216354">
    <property type="component" value="Unassembled WGS sequence"/>
</dbReference>
<evidence type="ECO:0000313" key="1">
    <source>
        <dbReference type="EMBL" id="OZI58740.1"/>
    </source>
</evidence>